<keyword evidence="2" id="KW-1185">Reference proteome</keyword>
<gene>
    <name evidence="1" type="ORF">CQ12_08140</name>
</gene>
<accession>A0A0R3LMG6</accession>
<sequence>MIRFRAPPYWRRVCFRHAKGRSESLLQSWLVDLREIVAQDRRCGLVMLEDCQAELGTGSPEKAEFALVFLSATSVQFLRNRQDGEAVGVIDGYGETQDRKMPCA</sequence>
<organism evidence="1 2">
    <name type="scientific">Bradyrhizobium jicamae</name>
    <dbReference type="NCBI Taxonomy" id="280332"/>
    <lineage>
        <taxon>Bacteria</taxon>
        <taxon>Pseudomonadati</taxon>
        <taxon>Pseudomonadota</taxon>
        <taxon>Alphaproteobacteria</taxon>
        <taxon>Hyphomicrobiales</taxon>
        <taxon>Nitrobacteraceae</taxon>
        <taxon>Bradyrhizobium</taxon>
    </lineage>
</organism>
<dbReference type="AlphaFoldDB" id="A0A0R3LMG6"/>
<evidence type="ECO:0000313" key="2">
    <source>
        <dbReference type="Proteomes" id="UP000050863"/>
    </source>
</evidence>
<evidence type="ECO:0000313" key="1">
    <source>
        <dbReference type="EMBL" id="KRR08929.1"/>
    </source>
</evidence>
<dbReference type="Proteomes" id="UP000050863">
    <property type="component" value="Unassembled WGS sequence"/>
</dbReference>
<dbReference type="EMBL" id="LLXZ01000080">
    <property type="protein sequence ID" value="KRR08929.1"/>
    <property type="molecule type" value="Genomic_DNA"/>
</dbReference>
<name>A0A0R3LMG6_9BRAD</name>
<proteinExistence type="predicted"/>
<comment type="caution">
    <text evidence="1">The sequence shown here is derived from an EMBL/GenBank/DDBJ whole genome shotgun (WGS) entry which is preliminary data.</text>
</comment>
<protein>
    <submittedName>
        <fullName evidence="1">Uncharacterized protein</fullName>
    </submittedName>
</protein>
<reference evidence="1 2" key="1">
    <citation type="submission" date="2014-03" db="EMBL/GenBank/DDBJ databases">
        <title>Bradyrhizobium valentinum sp. nov., isolated from effective nodules of Lupinus mariae-josephae, a lupine endemic of basic-lime soils in Eastern Spain.</title>
        <authorList>
            <person name="Duran D."/>
            <person name="Rey L."/>
            <person name="Navarro A."/>
            <person name="Busquets A."/>
            <person name="Imperial J."/>
            <person name="Ruiz-Argueso T."/>
        </authorList>
    </citation>
    <scope>NUCLEOTIDE SEQUENCE [LARGE SCALE GENOMIC DNA]</scope>
    <source>
        <strain evidence="1 2">PAC68</strain>
    </source>
</reference>